<dbReference type="eggNOG" id="COG0834">
    <property type="taxonomic scope" value="Bacteria"/>
</dbReference>
<dbReference type="EMBL" id="AZMV01000004">
    <property type="protein sequence ID" value="ETY71628.1"/>
    <property type="molecule type" value="Genomic_DNA"/>
</dbReference>
<evidence type="ECO:0000313" key="7">
    <source>
        <dbReference type="Proteomes" id="UP000019155"/>
    </source>
</evidence>
<dbReference type="PANTHER" id="PTHR30085:SF6">
    <property type="entry name" value="ABC TRANSPORTER GLUTAMINE-BINDING PROTEIN GLNH"/>
    <property type="match status" value="1"/>
</dbReference>
<dbReference type="OrthoDB" id="9807888at2"/>
<proteinExistence type="inferred from homology"/>
<sequence length="281" mass="29471">MAHGMRNIAAMLCAVSIMIGTGACGTSISVVTNGQAQGPTITIGVATDQPGLGLLHGKDYSGFDITVARYVAQYLGFADKQVVFTKVIPSTRVSALTSGDVDMVVDSFAMDASYDDKVTFAGPYLTVRRDLLIRGDSADVISGVDDLDGKTVCTAKGGTYGSDMRNLAASVTVEERDTYPQCVTSLMIGEADAIVSDDAILTGLAADRGNGYLQVVGNPFGEESYGIAVRHGESELAGQIDAALKSMLADGSWKSAVRTMKQEIGYTTDASLNPPTVQRKD</sequence>
<dbReference type="PANTHER" id="PTHR30085">
    <property type="entry name" value="AMINO ACID ABC TRANSPORTER PERMEASE"/>
    <property type="match status" value="1"/>
</dbReference>
<dbReference type="GO" id="GO:0006865">
    <property type="term" value="P:amino acid transport"/>
    <property type="evidence" value="ECO:0007669"/>
    <property type="project" value="TreeGrafter"/>
</dbReference>
<comment type="caution">
    <text evidence="6">The sequence shown here is derived from an EMBL/GenBank/DDBJ whole genome shotgun (WGS) entry which is preliminary data.</text>
</comment>
<dbReference type="Proteomes" id="UP000019155">
    <property type="component" value="Unassembled WGS sequence"/>
</dbReference>
<evidence type="ECO:0000256" key="1">
    <source>
        <dbReference type="ARBA" id="ARBA00010333"/>
    </source>
</evidence>
<evidence type="ECO:0000256" key="4">
    <source>
        <dbReference type="SAM" id="SignalP"/>
    </source>
</evidence>
<keyword evidence="2" id="KW-0813">Transport</keyword>
<comment type="similarity">
    <text evidence="1">Belongs to the bacterial solute-binding protein 3 family.</text>
</comment>
<dbReference type="PROSITE" id="PS51257">
    <property type="entry name" value="PROKAR_LIPOPROTEIN"/>
    <property type="match status" value="1"/>
</dbReference>
<evidence type="ECO:0000259" key="5">
    <source>
        <dbReference type="SMART" id="SM00062"/>
    </source>
</evidence>
<dbReference type="SUPFAM" id="SSF53850">
    <property type="entry name" value="Periplasmic binding protein-like II"/>
    <property type="match status" value="1"/>
</dbReference>
<accession>W4N946</accession>
<dbReference type="GO" id="GO:0030288">
    <property type="term" value="C:outer membrane-bounded periplasmic space"/>
    <property type="evidence" value="ECO:0007669"/>
    <property type="project" value="TreeGrafter"/>
</dbReference>
<dbReference type="GO" id="GO:0005576">
    <property type="term" value="C:extracellular region"/>
    <property type="evidence" value="ECO:0007669"/>
    <property type="project" value="TreeGrafter"/>
</dbReference>
<dbReference type="RefSeq" id="WP_034875600.1">
    <property type="nucleotide sequence ID" value="NZ_AZMV01000004.1"/>
</dbReference>
<feature type="signal peptide" evidence="4">
    <location>
        <begin position="1"/>
        <end position="23"/>
    </location>
</feature>
<keyword evidence="3 4" id="KW-0732">Signal</keyword>
<dbReference type="Pfam" id="PF00497">
    <property type="entry name" value="SBP_bac_3"/>
    <property type="match status" value="1"/>
</dbReference>
<name>W4N946_9BIFI</name>
<dbReference type="GeneID" id="97502372"/>
<dbReference type="Gene3D" id="3.40.190.10">
    <property type="entry name" value="Periplasmic binding protein-like II"/>
    <property type="match status" value="2"/>
</dbReference>
<dbReference type="InterPro" id="IPR001638">
    <property type="entry name" value="Solute-binding_3/MltF_N"/>
</dbReference>
<organism evidence="6 7">
    <name type="scientific">Bifidobacterium moukalabense DSM 27321</name>
    <dbReference type="NCBI Taxonomy" id="1435051"/>
    <lineage>
        <taxon>Bacteria</taxon>
        <taxon>Bacillati</taxon>
        <taxon>Actinomycetota</taxon>
        <taxon>Actinomycetes</taxon>
        <taxon>Bifidobacteriales</taxon>
        <taxon>Bifidobacteriaceae</taxon>
        <taxon>Bifidobacterium</taxon>
    </lineage>
</organism>
<feature type="domain" description="Solute-binding protein family 3/N-terminal" evidence="5">
    <location>
        <begin position="40"/>
        <end position="263"/>
    </location>
</feature>
<dbReference type="SMART" id="SM00062">
    <property type="entry name" value="PBPb"/>
    <property type="match status" value="1"/>
</dbReference>
<dbReference type="InterPro" id="IPR051455">
    <property type="entry name" value="Bact_solute-bind_prot3"/>
</dbReference>
<dbReference type="PATRIC" id="fig|1435051.3.peg.1107"/>
<reference evidence="6 7" key="1">
    <citation type="journal article" date="2014" name="Genome Announc.">
        <title>The Genome Sequence of Bifidobacterium moukalabense DSM 27321 Highlights the Close Phylogenetic Relatedness with the Bifidobacterium dentium Taxon.</title>
        <authorList>
            <person name="Lugli G.A."/>
            <person name="Duranti S."/>
            <person name="Milani C."/>
            <person name="Turroni F."/>
            <person name="Viappiani A."/>
            <person name="Mangifesta M."/>
            <person name="van Sinderen D."/>
            <person name="Ventura M."/>
        </authorList>
    </citation>
    <scope>NUCLEOTIDE SEQUENCE [LARGE SCALE GENOMIC DNA]</scope>
    <source>
        <strain evidence="6 7">DSM 27321</strain>
    </source>
</reference>
<evidence type="ECO:0000256" key="2">
    <source>
        <dbReference type="ARBA" id="ARBA00022448"/>
    </source>
</evidence>
<dbReference type="STRING" id="1435051.BMOU_1128"/>
<feature type="chain" id="PRO_5039593901" evidence="4">
    <location>
        <begin position="24"/>
        <end position="281"/>
    </location>
</feature>
<keyword evidence="7" id="KW-1185">Reference proteome</keyword>
<evidence type="ECO:0000313" key="6">
    <source>
        <dbReference type="EMBL" id="ETY71628.1"/>
    </source>
</evidence>
<evidence type="ECO:0000256" key="3">
    <source>
        <dbReference type="ARBA" id="ARBA00022729"/>
    </source>
</evidence>
<protein>
    <submittedName>
        <fullName evidence="6">ABC transporter substrate-binding protein</fullName>
    </submittedName>
</protein>
<gene>
    <name evidence="6" type="ORF">BMOU_1128</name>
</gene>
<dbReference type="AlphaFoldDB" id="W4N946"/>